<dbReference type="AlphaFoldDB" id="C9LR70"/>
<sequence length="197" mass="22582">MTPSVPADIILKFYNSGYNKVILRQVCVRESAFFIHANKEIKMIIGNAEHLSAYKAQLSEELYDCLEKMAAYGFEDLPDGKYEINGYKVGVETSMTEPADKRKLEGHQRYIDIVYEVDVEEEQIGCRSVWEAGKVTESYEDRDLYFFASEGEESRAYLHTGNFVICFPEDLHRPLCMGAKGPCRIRKAVLKFPLNKL</sequence>
<dbReference type="EMBL" id="ACIM02000001">
    <property type="protein sequence ID" value="EEW96399.1"/>
    <property type="molecule type" value="Genomic_DNA"/>
</dbReference>
<dbReference type="GO" id="GO:0044010">
    <property type="term" value="P:single-species biofilm formation"/>
    <property type="evidence" value="ECO:0007669"/>
    <property type="project" value="TreeGrafter"/>
</dbReference>
<protein>
    <submittedName>
        <fullName evidence="1">YhcH/YjgK/YiaL family protein</fullName>
    </submittedName>
</protein>
<name>C9LR70_9FIRM</name>
<dbReference type="Pfam" id="PF04074">
    <property type="entry name" value="DUF386"/>
    <property type="match status" value="1"/>
</dbReference>
<dbReference type="PANTHER" id="PTHR34986">
    <property type="entry name" value="EVOLVED BETA-GALACTOSIDASE SUBUNIT BETA"/>
    <property type="match status" value="1"/>
</dbReference>
<keyword evidence="2" id="KW-1185">Reference proteome</keyword>
<proteinExistence type="predicted"/>
<dbReference type="NCBIfam" id="TIGR00022">
    <property type="entry name" value="YhcH/YjgK/YiaL family protein"/>
    <property type="match status" value="1"/>
</dbReference>
<dbReference type="PANTHER" id="PTHR34986:SF4">
    <property type="entry name" value="EVOLVED BETA-GALACTOSIDASE SUBUNIT BETA-RELATED"/>
    <property type="match status" value="1"/>
</dbReference>
<dbReference type="InterPro" id="IPR037012">
    <property type="entry name" value="NanQ/TabA/YiaL_sf"/>
</dbReference>
<comment type="caution">
    <text evidence="1">The sequence shown here is derived from an EMBL/GenBank/DDBJ whole genome shotgun (WGS) entry which is preliminary data.</text>
</comment>
<organism evidence="1 2">
    <name type="scientific">Dialister invisus DSM 15470</name>
    <dbReference type="NCBI Taxonomy" id="592028"/>
    <lineage>
        <taxon>Bacteria</taxon>
        <taxon>Bacillati</taxon>
        <taxon>Bacillota</taxon>
        <taxon>Negativicutes</taxon>
        <taxon>Veillonellales</taxon>
        <taxon>Veillonellaceae</taxon>
        <taxon>Dialister</taxon>
    </lineage>
</organism>
<dbReference type="Proteomes" id="UP000004736">
    <property type="component" value="Unassembled WGS sequence"/>
</dbReference>
<reference evidence="1" key="1">
    <citation type="submission" date="2009-09" db="EMBL/GenBank/DDBJ databases">
        <authorList>
            <person name="Weinstock G."/>
            <person name="Sodergren E."/>
            <person name="Clifton S."/>
            <person name="Fulton L."/>
            <person name="Fulton B."/>
            <person name="Courtney L."/>
            <person name="Fronick C."/>
            <person name="Harrison M."/>
            <person name="Strong C."/>
            <person name="Farmer C."/>
            <person name="Delahaunty K."/>
            <person name="Markovic C."/>
            <person name="Hall O."/>
            <person name="Minx P."/>
            <person name="Tomlinson C."/>
            <person name="Mitreva M."/>
            <person name="Nelson J."/>
            <person name="Hou S."/>
            <person name="Wollam A."/>
            <person name="Pepin K.H."/>
            <person name="Johnson M."/>
            <person name="Bhonagiri V."/>
            <person name="Nash W.E."/>
            <person name="Warren W."/>
            <person name="Chinwalla A."/>
            <person name="Mardis E.R."/>
            <person name="Wilson R.K."/>
        </authorList>
    </citation>
    <scope>NUCLEOTIDE SEQUENCE [LARGE SCALE GENOMIC DNA]</scope>
    <source>
        <strain evidence="1">DSM 15470</strain>
    </source>
</reference>
<dbReference type="SUPFAM" id="SSF51197">
    <property type="entry name" value="Clavaminate synthase-like"/>
    <property type="match status" value="1"/>
</dbReference>
<accession>C9LR70</accession>
<dbReference type="HOGENOM" id="CLU_107139_2_0_9"/>
<dbReference type="InterPro" id="IPR004375">
    <property type="entry name" value="NanQ/TabA/YiaL"/>
</dbReference>
<evidence type="ECO:0000313" key="2">
    <source>
        <dbReference type="Proteomes" id="UP000004736"/>
    </source>
</evidence>
<evidence type="ECO:0000313" key="1">
    <source>
        <dbReference type="EMBL" id="EEW96399.1"/>
    </source>
</evidence>
<dbReference type="GO" id="GO:0005829">
    <property type="term" value="C:cytosol"/>
    <property type="evidence" value="ECO:0007669"/>
    <property type="project" value="TreeGrafter"/>
</dbReference>
<dbReference type="eggNOG" id="COG2731">
    <property type="taxonomic scope" value="Bacteria"/>
</dbReference>
<gene>
    <name evidence="1" type="ORF">GCWU000321_00338</name>
</gene>
<dbReference type="STRING" id="592028.GCWU000321_00338"/>
<dbReference type="Gene3D" id="2.60.120.370">
    <property type="entry name" value="YhcH/YjgK/YiaL"/>
    <property type="match status" value="1"/>
</dbReference>